<comment type="caution">
    <text evidence="3">The sequence shown here is derived from an EMBL/GenBank/DDBJ whole genome shotgun (WGS) entry which is preliminary data.</text>
</comment>
<keyword evidence="1" id="KW-0812">Transmembrane</keyword>
<name>A0A8E0S2H0_9TREM</name>
<dbReference type="InterPro" id="IPR052942">
    <property type="entry name" value="LPS_cholinephosphotransferase"/>
</dbReference>
<organism evidence="3 4">
    <name type="scientific">Fasciolopsis buskii</name>
    <dbReference type="NCBI Taxonomy" id="27845"/>
    <lineage>
        <taxon>Eukaryota</taxon>
        <taxon>Metazoa</taxon>
        <taxon>Spiralia</taxon>
        <taxon>Lophotrochozoa</taxon>
        <taxon>Platyhelminthes</taxon>
        <taxon>Trematoda</taxon>
        <taxon>Digenea</taxon>
        <taxon>Plagiorchiida</taxon>
        <taxon>Echinostomata</taxon>
        <taxon>Echinostomatoidea</taxon>
        <taxon>Fasciolidae</taxon>
        <taxon>Fasciolopsis</taxon>
    </lineage>
</organism>
<dbReference type="GO" id="GO:0009100">
    <property type="term" value="P:glycoprotein metabolic process"/>
    <property type="evidence" value="ECO:0007669"/>
    <property type="project" value="UniProtKB-ARBA"/>
</dbReference>
<evidence type="ECO:0000256" key="1">
    <source>
        <dbReference type="SAM" id="Phobius"/>
    </source>
</evidence>
<sequence length="253" mass="30001">MEQSLSDFQRTYKLHEEVTEMNTKVRRVLLAWIVMAFIGAVYICYGKSDEIIFGLRASICQLHQFAALPCCSTQARQTEHFHSWLQCLKASEMKAPRLYNYWERFNPPPFHDWPDYYPYKSAVNSNHLLLPTSPGKCPIRDADRTRSYRLLLFWMELAKKHRITWWITYGTLLGSYRHQDYIPYDHDIDVNMLEEYEPVLNQIRTLRKDFDPKYHLIWKCIGNKKIPYESIGRIGCINASRAEKLGLDDRGHM</sequence>
<dbReference type="PANTHER" id="PTHR43404">
    <property type="entry name" value="LIPOPOLYSACCHARIDE CHOLINEPHOSPHOTRANSFERASE LICD"/>
    <property type="match status" value="1"/>
</dbReference>
<dbReference type="Pfam" id="PF04991">
    <property type="entry name" value="LicD"/>
    <property type="match status" value="1"/>
</dbReference>
<keyword evidence="1" id="KW-1133">Transmembrane helix</keyword>
<evidence type="ECO:0000313" key="4">
    <source>
        <dbReference type="Proteomes" id="UP000728185"/>
    </source>
</evidence>
<dbReference type="AlphaFoldDB" id="A0A8E0S2H0"/>
<protein>
    <recommendedName>
        <fullName evidence="2">LicD/FKTN/FKRP nucleotidyltransferase domain-containing protein</fullName>
    </recommendedName>
</protein>
<keyword evidence="1" id="KW-0472">Membrane</keyword>
<proteinExistence type="predicted"/>
<keyword evidence="4" id="KW-1185">Reference proteome</keyword>
<evidence type="ECO:0000259" key="2">
    <source>
        <dbReference type="Pfam" id="PF04991"/>
    </source>
</evidence>
<feature type="transmembrane region" description="Helical" evidence="1">
    <location>
        <begin position="29"/>
        <end position="46"/>
    </location>
</feature>
<gene>
    <name evidence="3" type="ORF">FBUS_10939</name>
</gene>
<dbReference type="InterPro" id="IPR007074">
    <property type="entry name" value="LicD/FKTN/FKRP_NTP_transf"/>
</dbReference>
<dbReference type="PANTHER" id="PTHR43404:SF1">
    <property type="entry name" value="MNN4P"/>
    <property type="match status" value="1"/>
</dbReference>
<dbReference type="Proteomes" id="UP000728185">
    <property type="component" value="Unassembled WGS sequence"/>
</dbReference>
<evidence type="ECO:0000313" key="3">
    <source>
        <dbReference type="EMBL" id="KAA0197610.1"/>
    </source>
</evidence>
<feature type="domain" description="LicD/FKTN/FKRP nucleotidyltransferase" evidence="2">
    <location>
        <begin position="158"/>
        <end position="194"/>
    </location>
</feature>
<accession>A0A8E0S2H0</accession>
<dbReference type="OrthoDB" id="444255at2759"/>
<reference evidence="3" key="1">
    <citation type="submission" date="2019-05" db="EMBL/GenBank/DDBJ databases">
        <title>Annotation for the trematode Fasciolopsis buski.</title>
        <authorList>
            <person name="Choi Y.-J."/>
        </authorList>
    </citation>
    <scope>NUCLEOTIDE SEQUENCE</scope>
    <source>
        <strain evidence="3">HT</strain>
        <tissue evidence="3">Whole worm</tissue>
    </source>
</reference>
<dbReference type="EMBL" id="LUCM01002275">
    <property type="protein sequence ID" value="KAA0197610.1"/>
    <property type="molecule type" value="Genomic_DNA"/>
</dbReference>